<dbReference type="KEGG" id="samy:DB32_003910"/>
<protein>
    <recommendedName>
        <fullName evidence="4">DUF3575 domain-containing protein</fullName>
    </recommendedName>
</protein>
<dbReference type="EMBL" id="CP011125">
    <property type="protein sequence ID" value="AKF06761.1"/>
    <property type="molecule type" value="Genomic_DNA"/>
</dbReference>
<reference evidence="2 3" key="1">
    <citation type="submission" date="2015-03" db="EMBL/GenBank/DDBJ databases">
        <title>Genome assembly of Sandaracinus amylolyticus DSM 53668.</title>
        <authorList>
            <person name="Sharma G."/>
            <person name="Subramanian S."/>
        </authorList>
    </citation>
    <scope>NUCLEOTIDE SEQUENCE [LARGE SCALE GENOMIC DNA]</scope>
    <source>
        <strain evidence="2 3">DSM 53668</strain>
    </source>
</reference>
<evidence type="ECO:0000313" key="3">
    <source>
        <dbReference type="Proteomes" id="UP000034883"/>
    </source>
</evidence>
<evidence type="ECO:0008006" key="4">
    <source>
        <dbReference type="Google" id="ProtNLM"/>
    </source>
</evidence>
<name>A0A0F6W3X2_9BACT</name>
<gene>
    <name evidence="2" type="ORF">DB32_003910</name>
</gene>
<dbReference type="STRING" id="927083.DB32_003910"/>
<feature type="compositionally biased region" description="Low complexity" evidence="1">
    <location>
        <begin position="90"/>
        <end position="107"/>
    </location>
</feature>
<keyword evidence="3" id="KW-1185">Reference proteome</keyword>
<dbReference type="AlphaFoldDB" id="A0A0F6W3X2"/>
<feature type="region of interest" description="Disordered" evidence="1">
    <location>
        <begin position="85"/>
        <end position="112"/>
    </location>
</feature>
<evidence type="ECO:0000313" key="2">
    <source>
        <dbReference type="EMBL" id="AKF06761.1"/>
    </source>
</evidence>
<proteinExistence type="predicted"/>
<sequence>MPGSERVDRANRAREDAAAVLSARGLVRRARGSRSRDVVSAMTGDRAGAQLARRSLLSDPTMRRPVEWVLSAALIAALAGRARAQEGSPDAHAPADARAAAPATAAQPPQPTTVPELAVPVFGLGTQVVLLAPAPTAGAGAFAATYDLGVLHVDALLGVFLSDAFESSVRGTVRVFFPVHRGPIADFSLGVGGGVGYIEPAGGQLQVLGEALAGAKIRSFIGRNIALEATIGANLLFMDGDFESVSIGGRLLGAAGFMYYFR</sequence>
<dbReference type="Proteomes" id="UP000034883">
    <property type="component" value="Chromosome"/>
</dbReference>
<organism evidence="2 3">
    <name type="scientific">Sandaracinus amylolyticus</name>
    <dbReference type="NCBI Taxonomy" id="927083"/>
    <lineage>
        <taxon>Bacteria</taxon>
        <taxon>Pseudomonadati</taxon>
        <taxon>Myxococcota</taxon>
        <taxon>Polyangia</taxon>
        <taxon>Polyangiales</taxon>
        <taxon>Sandaracinaceae</taxon>
        <taxon>Sandaracinus</taxon>
    </lineage>
</organism>
<accession>A0A0F6W3X2</accession>
<evidence type="ECO:0000256" key="1">
    <source>
        <dbReference type="SAM" id="MobiDB-lite"/>
    </source>
</evidence>